<dbReference type="InterPro" id="IPR019309">
    <property type="entry name" value="WASHC3"/>
</dbReference>
<dbReference type="Gene3D" id="1.20.5.110">
    <property type="match status" value="1"/>
</dbReference>
<evidence type="ECO:0000256" key="1">
    <source>
        <dbReference type="ARBA" id="ARBA00006290"/>
    </source>
</evidence>
<dbReference type="PANTHER" id="PTHR13015">
    <property type="entry name" value="PROTEIN AD-016-RELATED"/>
    <property type="match status" value="1"/>
</dbReference>
<feature type="compositionally biased region" description="Polar residues" evidence="2">
    <location>
        <begin position="124"/>
        <end position="136"/>
    </location>
</feature>
<evidence type="ECO:0000256" key="2">
    <source>
        <dbReference type="SAM" id="MobiDB-lite"/>
    </source>
</evidence>
<feature type="region of interest" description="Disordered" evidence="2">
    <location>
        <begin position="86"/>
        <end position="111"/>
    </location>
</feature>
<feature type="region of interest" description="Disordered" evidence="2">
    <location>
        <begin position="117"/>
        <end position="136"/>
    </location>
</feature>
<reference evidence="3" key="1">
    <citation type="submission" date="2015-03" db="EMBL/GenBank/DDBJ databases">
        <title>A transcriptome of Araucaria cunninghamii, an australian fine timber species.</title>
        <authorList>
            <person name="Jing Yi C.J.Y."/>
            <person name="Yin San L.Y.S."/>
            <person name="Abdul Karim S.S."/>
            <person name="Wan Azmi N.N."/>
            <person name="Hercus R.R."/>
            <person name="Croft L.L."/>
        </authorList>
    </citation>
    <scope>NUCLEOTIDE SEQUENCE</scope>
    <source>
        <strain evidence="3">MI0301</strain>
        <tissue evidence="3">Leaf</tissue>
    </source>
</reference>
<dbReference type="GO" id="GO:0006887">
    <property type="term" value="P:exocytosis"/>
    <property type="evidence" value="ECO:0007669"/>
    <property type="project" value="TreeGrafter"/>
</dbReference>
<dbReference type="GO" id="GO:0030041">
    <property type="term" value="P:actin filament polymerization"/>
    <property type="evidence" value="ECO:0007669"/>
    <property type="project" value="TreeGrafter"/>
</dbReference>
<organism evidence="3">
    <name type="scientific">Araucaria cunninghamii</name>
    <name type="common">Hoop pine</name>
    <name type="synonym">Moreton Bay pine</name>
    <dbReference type="NCBI Taxonomy" id="56994"/>
    <lineage>
        <taxon>Eukaryota</taxon>
        <taxon>Viridiplantae</taxon>
        <taxon>Streptophyta</taxon>
        <taxon>Embryophyta</taxon>
        <taxon>Tracheophyta</taxon>
        <taxon>Spermatophyta</taxon>
        <taxon>Pinopsida</taxon>
        <taxon>Pinidae</taxon>
        <taxon>Conifers II</taxon>
        <taxon>Araucariales</taxon>
        <taxon>Araucariaceae</taxon>
        <taxon>Araucaria</taxon>
    </lineage>
</organism>
<dbReference type="GO" id="GO:0071203">
    <property type="term" value="C:WASH complex"/>
    <property type="evidence" value="ECO:0007669"/>
    <property type="project" value="InterPro"/>
</dbReference>
<evidence type="ECO:0008006" key="4">
    <source>
        <dbReference type="Google" id="ProtNLM"/>
    </source>
</evidence>
<accession>A0A0D6R2F2</accession>
<sequence>MNKGYRPTMEAEEEDETSIPMSDKRTIYLVNVFMVHTARFLNRFSALCEQKLAQVHGRILRLDATLTLLEAKLKSVDGLEEVGVPSSLHVSPEFPSSANPVIDTGDLSSEDIQHPLETSEPLEEQNNPVTSTPTPEQHLQMLRDDPKLSRFVRMLQVGVPEQAVKRQMSIEGLDPDLLKLSSTLQSPN</sequence>
<name>A0A0D6R2F2_ARACU</name>
<protein>
    <recommendedName>
        <fullName evidence="4">WASH complex subunit 3</fullName>
    </recommendedName>
</protein>
<evidence type="ECO:0000313" key="3">
    <source>
        <dbReference type="EMBL" id="JAG98007.1"/>
    </source>
</evidence>
<proteinExistence type="inferred from homology"/>
<comment type="similarity">
    <text evidence="1">Belongs to the CCDC53 family.</text>
</comment>
<dbReference type="PANTHER" id="PTHR13015:SF0">
    <property type="entry name" value="WASH COMPLEX SUBUNIT 3"/>
    <property type="match status" value="1"/>
</dbReference>
<dbReference type="AlphaFoldDB" id="A0A0D6R2F2"/>
<dbReference type="EMBL" id="GCKF01029280">
    <property type="protein sequence ID" value="JAG98007.1"/>
    <property type="molecule type" value="Transcribed_RNA"/>
</dbReference>
<dbReference type="Pfam" id="PF10152">
    <property type="entry name" value="CCDC53"/>
    <property type="match status" value="1"/>
</dbReference>